<keyword evidence="2" id="KW-0472">Membrane</keyword>
<reference evidence="3 4" key="1">
    <citation type="submission" date="2020-06" db="EMBL/GenBank/DDBJ databases">
        <authorList>
            <person name="Li R."/>
            <person name="Bekaert M."/>
        </authorList>
    </citation>
    <scope>NUCLEOTIDE SEQUENCE [LARGE SCALE GENOMIC DNA]</scope>
    <source>
        <strain evidence="4">wild</strain>
    </source>
</reference>
<gene>
    <name evidence="3" type="ORF">MCOR_46435</name>
</gene>
<feature type="transmembrane region" description="Helical" evidence="2">
    <location>
        <begin position="237"/>
        <end position="260"/>
    </location>
</feature>
<proteinExistence type="predicted"/>
<evidence type="ECO:0000313" key="3">
    <source>
        <dbReference type="EMBL" id="CAC5413555.1"/>
    </source>
</evidence>
<keyword evidence="4" id="KW-1185">Reference proteome</keyword>
<feature type="region of interest" description="Disordered" evidence="1">
    <location>
        <begin position="125"/>
        <end position="160"/>
    </location>
</feature>
<sequence length="310" mass="34370">MNPTNSHQCVAEEKTEQQDPLYQISLAFYNLVAEPIFWVYRSNIFKFSIYISGISAKAQKNESPDRVVRVDADDIIKKKVTDEISNILTSKGYLPSRETIVDISKCESSSASPAKDVRNDIITSVIPQTSETTGAQKSITTNTFRDDDDEDSNGSGEVQTDLSDWKIKTIPTTVLQLQTIESGAQKSITINTFRDDDDEDLDGSGEVQTDLSDWKIKTIPTTVLQKQTIETETCTPLVPLVFAVIGWILAVGLAGTTVFYKRQLHTKKSNTPVASSANYLDMSGARELTNYSAIDIQASNEHNEDINEKI</sequence>
<keyword evidence="2" id="KW-0812">Transmembrane</keyword>
<accession>A0A6J8E251</accession>
<evidence type="ECO:0000256" key="1">
    <source>
        <dbReference type="SAM" id="MobiDB-lite"/>
    </source>
</evidence>
<organism evidence="3 4">
    <name type="scientific">Mytilus coruscus</name>
    <name type="common">Sea mussel</name>
    <dbReference type="NCBI Taxonomy" id="42192"/>
    <lineage>
        <taxon>Eukaryota</taxon>
        <taxon>Metazoa</taxon>
        <taxon>Spiralia</taxon>
        <taxon>Lophotrochozoa</taxon>
        <taxon>Mollusca</taxon>
        <taxon>Bivalvia</taxon>
        <taxon>Autobranchia</taxon>
        <taxon>Pteriomorphia</taxon>
        <taxon>Mytilida</taxon>
        <taxon>Mytiloidea</taxon>
        <taxon>Mytilidae</taxon>
        <taxon>Mytilinae</taxon>
        <taxon>Mytilus</taxon>
    </lineage>
</organism>
<protein>
    <submittedName>
        <fullName evidence="3">Uncharacterized protein</fullName>
    </submittedName>
</protein>
<evidence type="ECO:0000256" key="2">
    <source>
        <dbReference type="SAM" id="Phobius"/>
    </source>
</evidence>
<feature type="compositionally biased region" description="Polar residues" evidence="1">
    <location>
        <begin position="125"/>
        <end position="143"/>
    </location>
</feature>
<name>A0A6J8E251_MYTCO</name>
<dbReference type="OrthoDB" id="10316048at2759"/>
<keyword evidence="2" id="KW-1133">Transmembrane helix</keyword>
<evidence type="ECO:0000313" key="4">
    <source>
        <dbReference type="Proteomes" id="UP000507470"/>
    </source>
</evidence>
<dbReference type="Proteomes" id="UP000507470">
    <property type="component" value="Unassembled WGS sequence"/>
</dbReference>
<dbReference type="EMBL" id="CACVKT020008152">
    <property type="protein sequence ID" value="CAC5413555.1"/>
    <property type="molecule type" value="Genomic_DNA"/>
</dbReference>
<dbReference type="AlphaFoldDB" id="A0A6J8E251"/>